<comment type="subcellular location">
    <subcellularLocation>
        <location evidence="1">Nucleus</location>
    </subcellularLocation>
</comment>
<feature type="region of interest" description="Disordered" evidence="8">
    <location>
        <begin position="634"/>
        <end position="654"/>
    </location>
</feature>
<dbReference type="GeneID" id="30176842"/>
<sequence length="708" mass="81461">MPQNVFYTYSTVSTLLEKIDGLNAVLGRLQPSQSAASTHSTLVNHGLSDADNLPISIEELSNEVGSLTTSSNDDLQGKYIGAATGSNFAKMFLRQMHLQKLDELDHLSISDFATADPSVHMLSKSCAPLPPYAIARLATNNYINYIQVYYPVLMTKSFLDLLTRMYSSPKDLTHHEKYVVFMVIALGLDRGEKDPRLVNYYNQFKPVEFFNTAQRYLEKLLPVRSFQTLQELILLTIWLNNTNAFNDDNGDLWYLGRYMMTLAMEMDLQKNRPEQNALESKQELRNRLFWSTYILERANAVKFGRGLSLRKQDIETESPKFIVDDDLSADASLNDYNQVKFTPCLISIELYEIYGVLLETIYISRTKGSKPILSDETIRDYKFRIQESVSHLLTKIENEIPKDLICYHELRIRAHIASVLLNRPSPSYLSPDIESLVQCKEDCLRCMDSFKFLMSTIWKSSPSCLHDLVNVSLTMIFCCWKTEPNSERLKIFSTDTLNVMNEIIKTYPSFIKFKNLYIVVSSIIINGFDNKADDGSQAAQFAGDVFSDVPSPLQQLKANMLQNVGHNYPTQPQHRADAKRRFTQTDQSPSYFSPVTSSQLQLQPQHFPIKFKDSQSFQQDPVGLQQQQQLQQFTTTQPAQNKDKMQHSQRHSYQYNMPSGNIPDNPSVMDTLTQELFQDVFKQYYFQGNDTVREDIDQLFEFQRFNWT</sequence>
<proteinExistence type="predicted"/>
<dbReference type="EMBL" id="KV454001">
    <property type="protein sequence ID" value="ODQ48385.1"/>
    <property type="molecule type" value="Genomic_DNA"/>
</dbReference>
<keyword evidence="3" id="KW-0862">Zinc</keyword>
<dbReference type="Pfam" id="PF04082">
    <property type="entry name" value="Fungal_trans"/>
    <property type="match status" value="1"/>
</dbReference>
<keyword evidence="2" id="KW-0479">Metal-binding</keyword>
<dbReference type="CDD" id="cd12148">
    <property type="entry name" value="fungal_TF_MHR"/>
    <property type="match status" value="1"/>
</dbReference>
<evidence type="ECO:0000256" key="7">
    <source>
        <dbReference type="ARBA" id="ARBA00023242"/>
    </source>
</evidence>
<evidence type="ECO:0000256" key="4">
    <source>
        <dbReference type="ARBA" id="ARBA00023015"/>
    </source>
</evidence>
<protein>
    <recommendedName>
        <fullName evidence="9">Xylanolytic transcriptional activator regulatory domain-containing protein</fullName>
    </recommendedName>
</protein>
<keyword evidence="7" id="KW-0539">Nucleus</keyword>
<keyword evidence="6" id="KW-0804">Transcription</keyword>
<evidence type="ECO:0000259" key="9">
    <source>
        <dbReference type="SMART" id="SM00906"/>
    </source>
</evidence>
<dbReference type="GO" id="GO:0045944">
    <property type="term" value="P:positive regulation of transcription by RNA polymerase II"/>
    <property type="evidence" value="ECO:0007669"/>
    <property type="project" value="TreeGrafter"/>
</dbReference>
<evidence type="ECO:0000256" key="5">
    <source>
        <dbReference type="ARBA" id="ARBA00023125"/>
    </source>
</evidence>
<dbReference type="SMART" id="SM00906">
    <property type="entry name" value="Fungal_trans"/>
    <property type="match status" value="1"/>
</dbReference>
<dbReference type="AlphaFoldDB" id="A0A1E3NQP0"/>
<dbReference type="OrthoDB" id="25921at2759"/>
<evidence type="ECO:0000313" key="11">
    <source>
        <dbReference type="Proteomes" id="UP000094455"/>
    </source>
</evidence>
<evidence type="ECO:0000256" key="6">
    <source>
        <dbReference type="ARBA" id="ARBA00023163"/>
    </source>
</evidence>
<keyword evidence="4" id="KW-0805">Transcription regulation</keyword>
<dbReference type="PANTHER" id="PTHR47782">
    <property type="entry name" value="ZN(II)2CYS6 TRANSCRIPTION FACTOR (EUROFUNG)-RELATED"/>
    <property type="match status" value="1"/>
</dbReference>
<dbReference type="GO" id="GO:0000981">
    <property type="term" value="F:DNA-binding transcription factor activity, RNA polymerase II-specific"/>
    <property type="evidence" value="ECO:0007669"/>
    <property type="project" value="TreeGrafter"/>
</dbReference>
<dbReference type="GO" id="GO:0043565">
    <property type="term" value="F:sequence-specific DNA binding"/>
    <property type="evidence" value="ECO:0007669"/>
    <property type="project" value="TreeGrafter"/>
</dbReference>
<keyword evidence="5" id="KW-0238">DNA-binding</keyword>
<evidence type="ECO:0000313" key="10">
    <source>
        <dbReference type="EMBL" id="ODQ48385.1"/>
    </source>
</evidence>
<gene>
    <name evidence="10" type="ORF">PICMEDRAFT_13963</name>
</gene>
<evidence type="ECO:0000256" key="2">
    <source>
        <dbReference type="ARBA" id="ARBA00022723"/>
    </source>
</evidence>
<dbReference type="STRING" id="763406.A0A1E3NQP0"/>
<evidence type="ECO:0000256" key="1">
    <source>
        <dbReference type="ARBA" id="ARBA00004123"/>
    </source>
</evidence>
<reference evidence="10 11" key="1">
    <citation type="journal article" date="2016" name="Proc. Natl. Acad. Sci. U.S.A.">
        <title>Comparative genomics of biotechnologically important yeasts.</title>
        <authorList>
            <person name="Riley R."/>
            <person name="Haridas S."/>
            <person name="Wolfe K.H."/>
            <person name="Lopes M.R."/>
            <person name="Hittinger C.T."/>
            <person name="Goeker M."/>
            <person name="Salamov A.A."/>
            <person name="Wisecaver J.H."/>
            <person name="Long T.M."/>
            <person name="Calvey C.H."/>
            <person name="Aerts A.L."/>
            <person name="Barry K.W."/>
            <person name="Choi C."/>
            <person name="Clum A."/>
            <person name="Coughlan A.Y."/>
            <person name="Deshpande S."/>
            <person name="Douglass A.P."/>
            <person name="Hanson S.J."/>
            <person name="Klenk H.-P."/>
            <person name="LaButti K.M."/>
            <person name="Lapidus A."/>
            <person name="Lindquist E.A."/>
            <person name="Lipzen A.M."/>
            <person name="Meier-Kolthoff J.P."/>
            <person name="Ohm R.A."/>
            <person name="Otillar R.P."/>
            <person name="Pangilinan J.L."/>
            <person name="Peng Y."/>
            <person name="Rokas A."/>
            <person name="Rosa C.A."/>
            <person name="Scheuner C."/>
            <person name="Sibirny A.A."/>
            <person name="Slot J.C."/>
            <person name="Stielow J.B."/>
            <person name="Sun H."/>
            <person name="Kurtzman C.P."/>
            <person name="Blackwell M."/>
            <person name="Grigoriev I.V."/>
            <person name="Jeffries T.W."/>
        </authorList>
    </citation>
    <scope>NUCLEOTIDE SEQUENCE [LARGE SCALE GENOMIC DNA]</scope>
    <source>
        <strain evidence="10 11">NRRL Y-2026</strain>
    </source>
</reference>
<dbReference type="InterPro" id="IPR007219">
    <property type="entry name" value="XnlR_reg_dom"/>
</dbReference>
<dbReference type="PANTHER" id="PTHR47782:SF12">
    <property type="entry name" value="ZN(II)2CYS6 TRANSCRIPTION FACTOR (EUROFUNG)"/>
    <property type="match status" value="1"/>
</dbReference>
<dbReference type="GO" id="GO:0006351">
    <property type="term" value="P:DNA-templated transcription"/>
    <property type="evidence" value="ECO:0007669"/>
    <property type="project" value="InterPro"/>
</dbReference>
<organism evidence="10 11">
    <name type="scientific">Pichia membranifaciens NRRL Y-2026</name>
    <dbReference type="NCBI Taxonomy" id="763406"/>
    <lineage>
        <taxon>Eukaryota</taxon>
        <taxon>Fungi</taxon>
        <taxon>Dikarya</taxon>
        <taxon>Ascomycota</taxon>
        <taxon>Saccharomycotina</taxon>
        <taxon>Pichiomycetes</taxon>
        <taxon>Pichiales</taxon>
        <taxon>Pichiaceae</taxon>
        <taxon>Pichia</taxon>
    </lineage>
</organism>
<dbReference type="InterPro" id="IPR052202">
    <property type="entry name" value="Yeast_MetPath_Reg"/>
</dbReference>
<dbReference type="Proteomes" id="UP000094455">
    <property type="component" value="Unassembled WGS sequence"/>
</dbReference>
<evidence type="ECO:0000256" key="3">
    <source>
        <dbReference type="ARBA" id="ARBA00022833"/>
    </source>
</evidence>
<feature type="domain" description="Xylanolytic transcriptional activator regulatory" evidence="9">
    <location>
        <begin position="252"/>
        <end position="325"/>
    </location>
</feature>
<keyword evidence="11" id="KW-1185">Reference proteome</keyword>
<accession>A0A1E3NQP0</accession>
<dbReference type="GO" id="GO:0005634">
    <property type="term" value="C:nucleus"/>
    <property type="evidence" value="ECO:0007669"/>
    <property type="project" value="UniProtKB-SubCell"/>
</dbReference>
<evidence type="ECO:0000256" key="8">
    <source>
        <dbReference type="SAM" id="MobiDB-lite"/>
    </source>
</evidence>
<name>A0A1E3NQP0_9ASCO</name>
<dbReference type="RefSeq" id="XP_019019498.1">
    <property type="nucleotide sequence ID" value="XM_019160155.1"/>
</dbReference>
<dbReference type="GO" id="GO:0008270">
    <property type="term" value="F:zinc ion binding"/>
    <property type="evidence" value="ECO:0007669"/>
    <property type="project" value="InterPro"/>
</dbReference>